<evidence type="ECO:0000256" key="1">
    <source>
        <dbReference type="ARBA" id="ARBA00004651"/>
    </source>
</evidence>
<evidence type="ECO:0000256" key="2">
    <source>
        <dbReference type="ARBA" id="ARBA00022475"/>
    </source>
</evidence>
<dbReference type="Pfam" id="PF00482">
    <property type="entry name" value="T2SSF"/>
    <property type="match status" value="1"/>
</dbReference>
<feature type="transmembrane region" description="Helical" evidence="8">
    <location>
        <begin position="278"/>
        <end position="298"/>
    </location>
</feature>
<feature type="compositionally biased region" description="Basic and acidic residues" evidence="7">
    <location>
        <begin position="39"/>
        <end position="65"/>
    </location>
</feature>
<feature type="transmembrane region" description="Helical" evidence="8">
    <location>
        <begin position="6"/>
        <end position="31"/>
    </location>
</feature>
<gene>
    <name evidence="10" type="ORF">ACFSMZ_06530</name>
</gene>
<dbReference type="InterPro" id="IPR018076">
    <property type="entry name" value="T2SS_GspF_dom"/>
</dbReference>
<name>A0ABW5DE74_9HYPH</name>
<feature type="domain" description="Type II secretion system protein GspF" evidence="9">
    <location>
        <begin position="170"/>
        <end position="294"/>
    </location>
</feature>
<evidence type="ECO:0000259" key="9">
    <source>
        <dbReference type="Pfam" id="PF00482"/>
    </source>
</evidence>
<sequence>MFGFDLGTIGFVVLAAVSAGGIAYVLLFNTISSEKTTERRLETVKKGESERSQARALREQNNEAARRRKTIQDSLQELEQKQKNKERSSTNPPLRLLLKQAGLEITPQKFYMFSAICGAAVGLVTLVAGANPLLALGAAVAGGLGLPRWYVSFKRKRRIAAFLEEFPNALDIIVRAVRSGLPFNDAIRMIAAEAREPVRTEFRRIVEAQHLGLSAPEATARMVESMPCPEANFFAIVIQIQSQSGGNLSEALSNLARVLRNRKKMKARVQALSMEAKASAAIIGALPPLVAFIVFLTSPDYIMPLFTTTTGHFLLLICAVWMGLGIFIMRQMINFKV</sequence>
<dbReference type="PANTHER" id="PTHR35007">
    <property type="entry name" value="INTEGRAL MEMBRANE PROTEIN-RELATED"/>
    <property type="match status" value="1"/>
</dbReference>
<evidence type="ECO:0000256" key="3">
    <source>
        <dbReference type="ARBA" id="ARBA00022692"/>
    </source>
</evidence>
<proteinExistence type="predicted"/>
<reference evidence="11" key="1">
    <citation type="journal article" date="2019" name="Int. J. Syst. Evol. Microbiol.">
        <title>The Global Catalogue of Microorganisms (GCM) 10K type strain sequencing project: providing services to taxonomists for standard genome sequencing and annotation.</title>
        <authorList>
            <consortium name="The Broad Institute Genomics Platform"/>
            <consortium name="The Broad Institute Genome Sequencing Center for Infectious Disease"/>
            <person name="Wu L."/>
            <person name="Ma J."/>
        </authorList>
    </citation>
    <scope>NUCLEOTIDE SEQUENCE [LARGE SCALE GENOMIC DNA]</scope>
    <source>
        <strain evidence="11">KCTC 23707</strain>
    </source>
</reference>
<feature type="region of interest" description="Disordered" evidence="7">
    <location>
        <begin position="39"/>
        <end position="66"/>
    </location>
</feature>
<evidence type="ECO:0000256" key="7">
    <source>
        <dbReference type="SAM" id="MobiDB-lite"/>
    </source>
</evidence>
<keyword evidence="6" id="KW-0175">Coiled coil</keyword>
<comment type="subcellular location">
    <subcellularLocation>
        <location evidence="1">Cell membrane</location>
        <topology evidence="1">Multi-pass membrane protein</topology>
    </subcellularLocation>
</comment>
<organism evidence="10 11">
    <name type="scientific">Chelativorans composti</name>
    <dbReference type="NCBI Taxonomy" id="768533"/>
    <lineage>
        <taxon>Bacteria</taxon>
        <taxon>Pseudomonadati</taxon>
        <taxon>Pseudomonadota</taxon>
        <taxon>Alphaproteobacteria</taxon>
        <taxon>Hyphomicrobiales</taxon>
        <taxon>Phyllobacteriaceae</taxon>
        <taxon>Chelativorans</taxon>
    </lineage>
</organism>
<feature type="transmembrane region" description="Helical" evidence="8">
    <location>
        <begin position="133"/>
        <end position="151"/>
    </location>
</feature>
<keyword evidence="3 8" id="KW-0812">Transmembrane</keyword>
<keyword evidence="5 8" id="KW-0472">Membrane</keyword>
<keyword evidence="2" id="KW-1003">Cell membrane</keyword>
<evidence type="ECO:0000313" key="11">
    <source>
        <dbReference type="Proteomes" id="UP001597373"/>
    </source>
</evidence>
<feature type="transmembrane region" description="Helical" evidence="8">
    <location>
        <begin position="310"/>
        <end position="329"/>
    </location>
</feature>
<evidence type="ECO:0000313" key="10">
    <source>
        <dbReference type="EMBL" id="MFD2259417.1"/>
    </source>
</evidence>
<evidence type="ECO:0000256" key="8">
    <source>
        <dbReference type="SAM" id="Phobius"/>
    </source>
</evidence>
<feature type="coiled-coil region" evidence="6">
    <location>
        <begin position="248"/>
        <end position="275"/>
    </location>
</feature>
<evidence type="ECO:0000256" key="4">
    <source>
        <dbReference type="ARBA" id="ARBA00022989"/>
    </source>
</evidence>
<feature type="transmembrane region" description="Helical" evidence="8">
    <location>
        <begin position="110"/>
        <end position="127"/>
    </location>
</feature>
<evidence type="ECO:0000256" key="5">
    <source>
        <dbReference type="ARBA" id="ARBA00023136"/>
    </source>
</evidence>
<comment type="caution">
    <text evidence="10">The sequence shown here is derived from an EMBL/GenBank/DDBJ whole genome shotgun (WGS) entry which is preliminary data.</text>
</comment>
<keyword evidence="11" id="KW-1185">Reference proteome</keyword>
<dbReference type="Proteomes" id="UP001597373">
    <property type="component" value="Unassembled WGS sequence"/>
</dbReference>
<protein>
    <submittedName>
        <fullName evidence="10">Type II secretion system F family protein</fullName>
    </submittedName>
</protein>
<dbReference type="Gene3D" id="1.20.81.30">
    <property type="entry name" value="Type II secretion system (T2SS), domain F"/>
    <property type="match status" value="1"/>
</dbReference>
<dbReference type="PANTHER" id="PTHR35007:SF1">
    <property type="entry name" value="PILUS ASSEMBLY PROTEIN"/>
    <property type="match status" value="1"/>
</dbReference>
<dbReference type="EMBL" id="JBHUIR010000020">
    <property type="protein sequence ID" value="MFD2259417.1"/>
    <property type="molecule type" value="Genomic_DNA"/>
</dbReference>
<dbReference type="InterPro" id="IPR042094">
    <property type="entry name" value="T2SS_GspF_sf"/>
</dbReference>
<dbReference type="RefSeq" id="WP_345098612.1">
    <property type="nucleotide sequence ID" value="NZ_BAABGS010000018.1"/>
</dbReference>
<keyword evidence="4 8" id="KW-1133">Transmembrane helix</keyword>
<evidence type="ECO:0000256" key="6">
    <source>
        <dbReference type="SAM" id="Coils"/>
    </source>
</evidence>
<accession>A0ABW5DE74</accession>